<dbReference type="HAMAP" id="MF_00418">
    <property type="entry name" value="DapA"/>
    <property type="match status" value="1"/>
</dbReference>
<evidence type="ECO:0000256" key="8">
    <source>
        <dbReference type="ARBA" id="ARBA00023154"/>
    </source>
</evidence>
<keyword evidence="5 12" id="KW-0963">Cytoplasm</keyword>
<dbReference type="InterPro" id="IPR002220">
    <property type="entry name" value="DapA-like"/>
</dbReference>
<dbReference type="PANTHER" id="PTHR12128">
    <property type="entry name" value="DIHYDRODIPICOLINATE SYNTHASE"/>
    <property type="match status" value="1"/>
</dbReference>
<evidence type="ECO:0000256" key="6">
    <source>
        <dbReference type="ARBA" id="ARBA00022605"/>
    </source>
</evidence>
<dbReference type="InterPro" id="IPR020625">
    <property type="entry name" value="Schiff_base-form_aldolases_AS"/>
</dbReference>
<dbReference type="AlphaFoldDB" id="A0A7C4XV75"/>
<keyword evidence="10 12" id="KW-0704">Schiff base</keyword>
<comment type="subunit">
    <text evidence="12">Homotetramer; dimer of dimers.</text>
</comment>
<dbReference type="EMBL" id="DTGZ01000127">
    <property type="protein sequence ID" value="HGV97979.1"/>
    <property type="molecule type" value="Genomic_DNA"/>
</dbReference>
<organism evidence="16">
    <name type="scientific">candidate division WOR-3 bacterium</name>
    <dbReference type="NCBI Taxonomy" id="2052148"/>
    <lineage>
        <taxon>Bacteria</taxon>
        <taxon>Bacteria division WOR-3</taxon>
    </lineage>
</organism>
<dbReference type="InterPro" id="IPR013785">
    <property type="entry name" value="Aldolase_TIM"/>
</dbReference>
<evidence type="ECO:0000256" key="9">
    <source>
        <dbReference type="ARBA" id="ARBA00023239"/>
    </source>
</evidence>
<dbReference type="GO" id="GO:0019877">
    <property type="term" value="P:diaminopimelate biosynthetic process"/>
    <property type="evidence" value="ECO:0007669"/>
    <property type="project" value="UniProtKB-UniRule"/>
</dbReference>
<dbReference type="SMART" id="SM01130">
    <property type="entry name" value="DHDPS"/>
    <property type="match status" value="1"/>
</dbReference>
<evidence type="ECO:0000256" key="5">
    <source>
        <dbReference type="ARBA" id="ARBA00022490"/>
    </source>
</evidence>
<dbReference type="PRINTS" id="PR00146">
    <property type="entry name" value="DHPICSNTHASE"/>
</dbReference>
<evidence type="ECO:0000256" key="10">
    <source>
        <dbReference type="ARBA" id="ARBA00023270"/>
    </source>
</evidence>
<evidence type="ECO:0000313" key="16">
    <source>
        <dbReference type="EMBL" id="HGV97979.1"/>
    </source>
</evidence>
<comment type="function">
    <text evidence="1 12">Catalyzes the condensation of (S)-aspartate-beta-semialdehyde [(S)-ASA] and pyruvate to 4-hydroxy-tetrahydrodipicolinate (HTPA).</text>
</comment>
<dbReference type="CDD" id="cd00950">
    <property type="entry name" value="DHDPS"/>
    <property type="match status" value="1"/>
</dbReference>
<dbReference type="GO" id="GO:0008840">
    <property type="term" value="F:4-hydroxy-tetrahydrodipicolinate synthase activity"/>
    <property type="evidence" value="ECO:0007669"/>
    <property type="project" value="UniProtKB-UniRule"/>
</dbReference>
<dbReference type="PROSITE" id="PS00666">
    <property type="entry name" value="DHDPS_2"/>
    <property type="match status" value="1"/>
</dbReference>
<keyword evidence="9 12" id="KW-0456">Lyase</keyword>
<evidence type="ECO:0000256" key="13">
    <source>
        <dbReference type="PIRNR" id="PIRNR001365"/>
    </source>
</evidence>
<feature type="active site" description="Proton donor/acceptor" evidence="12 14">
    <location>
        <position position="132"/>
    </location>
</feature>
<dbReference type="Gene3D" id="3.20.20.70">
    <property type="entry name" value="Aldolase class I"/>
    <property type="match status" value="1"/>
</dbReference>
<dbReference type="SUPFAM" id="SSF51569">
    <property type="entry name" value="Aldolase"/>
    <property type="match status" value="1"/>
</dbReference>
<evidence type="ECO:0000256" key="11">
    <source>
        <dbReference type="ARBA" id="ARBA00047836"/>
    </source>
</evidence>
<keyword evidence="7 12" id="KW-0220">Diaminopimelate biosynthesis</keyword>
<comment type="catalytic activity">
    <reaction evidence="11 12">
        <text>L-aspartate 4-semialdehyde + pyruvate = (2S,4S)-4-hydroxy-2,3,4,5-tetrahydrodipicolinate + H2O + H(+)</text>
        <dbReference type="Rhea" id="RHEA:34171"/>
        <dbReference type="ChEBI" id="CHEBI:15361"/>
        <dbReference type="ChEBI" id="CHEBI:15377"/>
        <dbReference type="ChEBI" id="CHEBI:15378"/>
        <dbReference type="ChEBI" id="CHEBI:67139"/>
        <dbReference type="ChEBI" id="CHEBI:537519"/>
        <dbReference type="EC" id="4.3.3.7"/>
    </reaction>
</comment>
<comment type="pathway">
    <text evidence="2 12">Amino-acid biosynthesis; L-lysine biosynthesis via DAP pathway; (S)-tetrahydrodipicolinate from L-aspartate: step 3/4.</text>
</comment>
<keyword evidence="6 12" id="KW-0028">Amino-acid biosynthesis</keyword>
<evidence type="ECO:0000256" key="2">
    <source>
        <dbReference type="ARBA" id="ARBA00005120"/>
    </source>
</evidence>
<evidence type="ECO:0000256" key="3">
    <source>
        <dbReference type="ARBA" id="ARBA00007592"/>
    </source>
</evidence>
<sequence length="293" mass="32052">MYKGSYVAIVTPFKDGDVDEMGLRKNLRFLIENGTSGIVACATTGESPSLSEDEYERIIKICLEECNGKIPVIAGAGTNSTLKTIKTAELAQKIGANGLLVVTPYYNKPTQQGLYQHYKELSRSTDLPIIIYNVPGRTGVNILPQTVAKLAHDCKNIVGIKEASGNLDQVSELISLLGDDFDVLSGDDSLTLPMLILGAKGVISVIANIFPRDVSDMCNYFFEGKFEKARQLHIKMFPVVKALFIETNPIPVKKAMELMGLPAGNPRLPLVSMSEENVQILRKRLIEYGVAIC</sequence>
<feature type="active site" description="Schiff-base intermediate with substrate" evidence="12 14">
    <location>
        <position position="161"/>
    </location>
</feature>
<feature type="site" description="Part of a proton relay during catalysis" evidence="12">
    <location>
        <position position="43"/>
    </location>
</feature>
<evidence type="ECO:0000256" key="1">
    <source>
        <dbReference type="ARBA" id="ARBA00003294"/>
    </source>
</evidence>
<feature type="binding site" evidence="12 15">
    <location>
        <position position="203"/>
    </location>
    <ligand>
        <name>pyruvate</name>
        <dbReference type="ChEBI" id="CHEBI:15361"/>
    </ligand>
</feature>
<dbReference type="PIRSF" id="PIRSF001365">
    <property type="entry name" value="DHDPS"/>
    <property type="match status" value="1"/>
</dbReference>
<reference evidence="16" key="1">
    <citation type="journal article" date="2020" name="mSystems">
        <title>Genome- and Community-Level Interaction Insights into Carbon Utilization and Element Cycling Functions of Hydrothermarchaeota in Hydrothermal Sediment.</title>
        <authorList>
            <person name="Zhou Z."/>
            <person name="Liu Y."/>
            <person name="Xu W."/>
            <person name="Pan J."/>
            <person name="Luo Z.H."/>
            <person name="Li M."/>
        </authorList>
    </citation>
    <scope>NUCLEOTIDE SEQUENCE [LARGE SCALE GENOMIC DNA]</scope>
    <source>
        <strain evidence="16">SpSt-774</strain>
    </source>
</reference>
<evidence type="ECO:0000256" key="12">
    <source>
        <dbReference type="HAMAP-Rule" id="MF_00418"/>
    </source>
</evidence>
<accession>A0A7C4XV75</accession>
<dbReference type="NCBIfam" id="TIGR00674">
    <property type="entry name" value="dapA"/>
    <property type="match status" value="1"/>
</dbReference>
<name>A0A7C4XV75_UNCW3</name>
<dbReference type="EC" id="4.3.3.7" evidence="4 12"/>
<feature type="binding site" evidence="12 15">
    <location>
        <position position="44"/>
    </location>
    <ligand>
        <name>pyruvate</name>
        <dbReference type="ChEBI" id="CHEBI:15361"/>
    </ligand>
</feature>
<feature type="site" description="Part of a proton relay during catalysis" evidence="12">
    <location>
        <position position="106"/>
    </location>
</feature>
<evidence type="ECO:0000256" key="4">
    <source>
        <dbReference type="ARBA" id="ARBA00012086"/>
    </source>
</evidence>
<dbReference type="GO" id="GO:0009089">
    <property type="term" value="P:lysine biosynthetic process via diaminopimelate"/>
    <property type="evidence" value="ECO:0007669"/>
    <property type="project" value="UniProtKB-UniRule"/>
</dbReference>
<comment type="caution">
    <text evidence="16">The sequence shown here is derived from an EMBL/GenBank/DDBJ whole genome shotgun (WGS) entry which is preliminary data.</text>
</comment>
<gene>
    <name evidence="12" type="primary">dapA</name>
    <name evidence="16" type="ORF">ENV60_06755</name>
</gene>
<dbReference type="PANTHER" id="PTHR12128:SF66">
    <property type="entry name" value="4-HYDROXY-2-OXOGLUTARATE ALDOLASE, MITOCHONDRIAL"/>
    <property type="match status" value="1"/>
</dbReference>
<proteinExistence type="inferred from homology"/>
<evidence type="ECO:0000256" key="15">
    <source>
        <dbReference type="PIRSR" id="PIRSR001365-2"/>
    </source>
</evidence>
<dbReference type="UniPathway" id="UPA00034">
    <property type="reaction ID" value="UER00017"/>
</dbReference>
<comment type="similarity">
    <text evidence="3 12 13">Belongs to the DapA family.</text>
</comment>
<comment type="caution">
    <text evidence="12">Was originally thought to be a dihydrodipicolinate synthase (DHDPS), catalyzing the condensation of (S)-aspartate-beta-semialdehyde [(S)-ASA] and pyruvate to dihydrodipicolinate (DHDP). However, it was shown in E.coli that the product of the enzymatic reaction is not dihydrodipicolinate but in fact (4S)-4-hydroxy-2,3,4,5-tetrahydro-(2S)-dipicolinic acid (HTPA), and that the consecutive dehydration reaction leading to DHDP is not spontaneous but catalyzed by DapB.</text>
</comment>
<dbReference type="GO" id="GO:0005829">
    <property type="term" value="C:cytosol"/>
    <property type="evidence" value="ECO:0007669"/>
    <property type="project" value="TreeGrafter"/>
</dbReference>
<evidence type="ECO:0000256" key="7">
    <source>
        <dbReference type="ARBA" id="ARBA00022915"/>
    </source>
</evidence>
<comment type="subcellular location">
    <subcellularLocation>
        <location evidence="12">Cytoplasm</location>
    </subcellularLocation>
</comment>
<dbReference type="InterPro" id="IPR005263">
    <property type="entry name" value="DapA"/>
</dbReference>
<protein>
    <recommendedName>
        <fullName evidence="4 12">4-hydroxy-tetrahydrodipicolinate synthase</fullName>
        <shortName evidence="12">HTPA synthase</shortName>
        <ecNumber evidence="4 12">4.3.3.7</ecNumber>
    </recommendedName>
</protein>
<evidence type="ECO:0000256" key="14">
    <source>
        <dbReference type="PIRSR" id="PIRSR001365-1"/>
    </source>
</evidence>
<dbReference type="Pfam" id="PF00701">
    <property type="entry name" value="DHDPS"/>
    <property type="match status" value="1"/>
</dbReference>
<keyword evidence="8 12" id="KW-0457">Lysine biosynthesis</keyword>